<evidence type="ECO:0000256" key="2">
    <source>
        <dbReference type="ARBA" id="ARBA00001911"/>
    </source>
</evidence>
<gene>
    <name evidence="13" type="primary">galE</name>
    <name evidence="13" type="ORF">ACFOYW_09215</name>
</gene>
<dbReference type="Pfam" id="PF01370">
    <property type="entry name" value="Epimerase"/>
    <property type="match status" value="1"/>
</dbReference>
<keyword evidence="7" id="KW-0520">NAD</keyword>
<dbReference type="EMBL" id="JBHSCN010000005">
    <property type="protein sequence ID" value="MFC4243553.1"/>
    <property type="molecule type" value="Genomic_DNA"/>
</dbReference>
<evidence type="ECO:0000256" key="6">
    <source>
        <dbReference type="ARBA" id="ARBA00018569"/>
    </source>
</evidence>
<accession>A0ABV8Q7H4</accession>
<evidence type="ECO:0000256" key="4">
    <source>
        <dbReference type="ARBA" id="ARBA00007637"/>
    </source>
</evidence>
<evidence type="ECO:0000256" key="1">
    <source>
        <dbReference type="ARBA" id="ARBA00000083"/>
    </source>
</evidence>
<keyword evidence="9" id="KW-0119">Carbohydrate metabolism</keyword>
<evidence type="ECO:0000313" key="13">
    <source>
        <dbReference type="EMBL" id="MFC4243553.1"/>
    </source>
</evidence>
<protein>
    <recommendedName>
        <fullName evidence="6">UDP-glucose 4-epimerase</fullName>
        <ecNumber evidence="5">5.1.3.2</ecNumber>
    </recommendedName>
    <alternativeName>
        <fullName evidence="11">Galactowaldenase</fullName>
    </alternativeName>
    <alternativeName>
        <fullName evidence="10">UDP-galactose 4-epimerase</fullName>
    </alternativeName>
</protein>
<sequence>MRVLVTGGAGYIGSHVVTSLHAAGHDVVVVDDLLRCRVDEVDGAPVERIDLASDLAPDALAHALAAHGTEAVMHFAARKQVGESVRRPAWYYQQNVGGLANLLLGMERASVTQLVFSSSAAVYGSAEGSAIDESVEPRPINPYGATKLVGEQLITAAATGFGLTAVSLRYFNVAGAATPELGDPAALNLIPMVFERLDRGEAPRIFGDDYETDDGTCVRDFIHVADLAQAHTSALSLLDGSAPGNVVLNVGSGEGTSVREIVRRILEVTGSELEPVIEARRLGDPAYIVASPARIAEALGWHATHTVDDMITSAWAAHLARVKL</sequence>
<dbReference type="GO" id="GO:0003978">
    <property type="term" value="F:UDP-glucose 4-epimerase activity"/>
    <property type="evidence" value="ECO:0007669"/>
    <property type="project" value="UniProtKB-EC"/>
</dbReference>
<keyword evidence="8 13" id="KW-0413">Isomerase</keyword>
<evidence type="ECO:0000256" key="5">
    <source>
        <dbReference type="ARBA" id="ARBA00013189"/>
    </source>
</evidence>
<dbReference type="NCBIfam" id="TIGR01179">
    <property type="entry name" value="galE"/>
    <property type="match status" value="1"/>
</dbReference>
<dbReference type="RefSeq" id="WP_390228632.1">
    <property type="nucleotide sequence ID" value="NZ_JBHSCN010000005.1"/>
</dbReference>
<dbReference type="InterPro" id="IPR005886">
    <property type="entry name" value="UDP_G4E"/>
</dbReference>
<comment type="caution">
    <text evidence="13">The sequence shown here is derived from an EMBL/GenBank/DDBJ whole genome shotgun (WGS) entry which is preliminary data.</text>
</comment>
<dbReference type="EC" id="5.1.3.2" evidence="5"/>
<comment type="cofactor">
    <cofactor evidence="2">
        <name>NAD(+)</name>
        <dbReference type="ChEBI" id="CHEBI:57540"/>
    </cofactor>
</comment>
<dbReference type="PANTHER" id="PTHR43725:SF53">
    <property type="entry name" value="UDP-ARABINOSE 4-EPIMERASE 1"/>
    <property type="match status" value="1"/>
</dbReference>
<dbReference type="Proteomes" id="UP001595900">
    <property type="component" value="Unassembled WGS sequence"/>
</dbReference>
<organism evidence="13 14">
    <name type="scientific">Gryllotalpicola reticulitermitis</name>
    <dbReference type="NCBI Taxonomy" id="1184153"/>
    <lineage>
        <taxon>Bacteria</taxon>
        <taxon>Bacillati</taxon>
        <taxon>Actinomycetota</taxon>
        <taxon>Actinomycetes</taxon>
        <taxon>Micrococcales</taxon>
        <taxon>Microbacteriaceae</taxon>
        <taxon>Gryllotalpicola</taxon>
    </lineage>
</organism>
<keyword evidence="14" id="KW-1185">Reference proteome</keyword>
<reference evidence="14" key="1">
    <citation type="journal article" date="2019" name="Int. J. Syst. Evol. Microbiol.">
        <title>The Global Catalogue of Microorganisms (GCM) 10K type strain sequencing project: providing services to taxonomists for standard genome sequencing and annotation.</title>
        <authorList>
            <consortium name="The Broad Institute Genomics Platform"/>
            <consortium name="The Broad Institute Genome Sequencing Center for Infectious Disease"/>
            <person name="Wu L."/>
            <person name="Ma J."/>
        </authorList>
    </citation>
    <scope>NUCLEOTIDE SEQUENCE [LARGE SCALE GENOMIC DNA]</scope>
    <source>
        <strain evidence="14">CGMCC 1.10363</strain>
    </source>
</reference>
<proteinExistence type="inferred from homology"/>
<dbReference type="InterPro" id="IPR036291">
    <property type="entry name" value="NAD(P)-bd_dom_sf"/>
</dbReference>
<evidence type="ECO:0000256" key="9">
    <source>
        <dbReference type="ARBA" id="ARBA00023277"/>
    </source>
</evidence>
<dbReference type="Gene3D" id="3.40.50.720">
    <property type="entry name" value="NAD(P)-binding Rossmann-like Domain"/>
    <property type="match status" value="1"/>
</dbReference>
<name>A0ABV8Q7H4_9MICO</name>
<comment type="pathway">
    <text evidence="3">Carbohydrate metabolism; galactose metabolism.</text>
</comment>
<evidence type="ECO:0000256" key="10">
    <source>
        <dbReference type="ARBA" id="ARBA00031367"/>
    </source>
</evidence>
<comment type="similarity">
    <text evidence="4">Belongs to the NAD(P)-dependent epimerase/dehydratase family.</text>
</comment>
<comment type="catalytic activity">
    <reaction evidence="1">
        <text>UDP-alpha-D-glucose = UDP-alpha-D-galactose</text>
        <dbReference type="Rhea" id="RHEA:22168"/>
        <dbReference type="ChEBI" id="CHEBI:58885"/>
        <dbReference type="ChEBI" id="CHEBI:66914"/>
        <dbReference type="EC" id="5.1.3.2"/>
    </reaction>
</comment>
<evidence type="ECO:0000256" key="3">
    <source>
        <dbReference type="ARBA" id="ARBA00004947"/>
    </source>
</evidence>
<feature type="domain" description="NAD-dependent epimerase/dehydratase" evidence="12">
    <location>
        <begin position="3"/>
        <end position="251"/>
    </location>
</feature>
<dbReference type="SUPFAM" id="SSF51735">
    <property type="entry name" value="NAD(P)-binding Rossmann-fold domains"/>
    <property type="match status" value="1"/>
</dbReference>
<dbReference type="InterPro" id="IPR001509">
    <property type="entry name" value="Epimerase_deHydtase"/>
</dbReference>
<evidence type="ECO:0000313" key="14">
    <source>
        <dbReference type="Proteomes" id="UP001595900"/>
    </source>
</evidence>
<dbReference type="Gene3D" id="3.90.25.10">
    <property type="entry name" value="UDP-galactose 4-epimerase, domain 1"/>
    <property type="match status" value="1"/>
</dbReference>
<evidence type="ECO:0000256" key="11">
    <source>
        <dbReference type="ARBA" id="ARBA00033067"/>
    </source>
</evidence>
<evidence type="ECO:0000259" key="12">
    <source>
        <dbReference type="Pfam" id="PF01370"/>
    </source>
</evidence>
<evidence type="ECO:0000256" key="7">
    <source>
        <dbReference type="ARBA" id="ARBA00023027"/>
    </source>
</evidence>
<dbReference type="PANTHER" id="PTHR43725">
    <property type="entry name" value="UDP-GLUCOSE 4-EPIMERASE"/>
    <property type="match status" value="1"/>
</dbReference>
<evidence type="ECO:0000256" key="8">
    <source>
        <dbReference type="ARBA" id="ARBA00023235"/>
    </source>
</evidence>